<dbReference type="Proteomes" id="UP000838100">
    <property type="component" value="Unassembled WGS sequence"/>
</dbReference>
<keyword evidence="3" id="KW-1185">Reference proteome</keyword>
<proteinExistence type="predicted"/>
<evidence type="ECO:0000259" key="1">
    <source>
        <dbReference type="Pfam" id="PF01814"/>
    </source>
</evidence>
<dbReference type="EMBL" id="CAKLPX010000001">
    <property type="protein sequence ID" value="CAH0990048.1"/>
    <property type="molecule type" value="Genomic_DNA"/>
</dbReference>
<evidence type="ECO:0000313" key="3">
    <source>
        <dbReference type="Proteomes" id="UP000838100"/>
    </source>
</evidence>
<comment type="caution">
    <text evidence="2">The sequence shown here is derived from an EMBL/GenBank/DDBJ whole genome shotgun (WGS) entry which is preliminary data.</text>
</comment>
<dbReference type="Gene3D" id="1.20.120.520">
    <property type="entry name" value="nmb1532 protein domain like"/>
    <property type="match status" value="1"/>
</dbReference>
<gene>
    <name evidence="2" type="ORF">SIN8267_00131</name>
</gene>
<organism evidence="2 3">
    <name type="scientific">Sinobacterium norvegicum</name>
    <dbReference type="NCBI Taxonomy" id="1641715"/>
    <lineage>
        <taxon>Bacteria</taxon>
        <taxon>Pseudomonadati</taxon>
        <taxon>Pseudomonadota</taxon>
        <taxon>Gammaproteobacteria</taxon>
        <taxon>Cellvibrionales</taxon>
        <taxon>Spongiibacteraceae</taxon>
        <taxon>Sinobacterium</taxon>
    </lineage>
</organism>
<evidence type="ECO:0000313" key="2">
    <source>
        <dbReference type="EMBL" id="CAH0990048.1"/>
    </source>
</evidence>
<dbReference type="PANTHER" id="PTHR39966:SF1">
    <property type="entry name" value="HEMERYTHRIN-LIKE DOMAIN-CONTAINING PROTEIN"/>
    <property type="match status" value="1"/>
</dbReference>
<dbReference type="PANTHER" id="PTHR39966">
    <property type="entry name" value="BLL2471 PROTEIN-RELATED"/>
    <property type="match status" value="1"/>
</dbReference>
<name>A0ABM9AA08_9GAMM</name>
<protein>
    <recommendedName>
        <fullName evidence="1">Hemerythrin-like domain-containing protein</fullName>
    </recommendedName>
</protein>
<feature type="domain" description="Hemerythrin-like" evidence="1">
    <location>
        <begin position="5"/>
        <end position="139"/>
    </location>
</feature>
<sequence length="188" mass="21854">MNNLFHQLVDDHKHIARVLRVLKAAVYAYEDVDQEHDLPLILETLDYIQAYPEQYHHPLEERAFTYLLQHSLGDGDVIAQLQQQHTTLERETRDLQQSFDAIANDAVVPLTTILRQFDHYLDDQLAHLETENKRIFPVLAKLTDSQWWVIASDLYVDDNLDEAVNISRDHFCQMAAEIEKQGRAIAAH</sequence>
<dbReference type="RefSeq" id="WP_237442744.1">
    <property type="nucleotide sequence ID" value="NZ_CAKLPX010000001.1"/>
</dbReference>
<reference evidence="2" key="1">
    <citation type="submission" date="2021-12" db="EMBL/GenBank/DDBJ databases">
        <authorList>
            <person name="Rodrigo-Torres L."/>
            <person name="Arahal R. D."/>
            <person name="Lucena T."/>
        </authorList>
    </citation>
    <scope>NUCLEOTIDE SEQUENCE</scope>
    <source>
        <strain evidence="2">CECT 8267</strain>
    </source>
</reference>
<accession>A0ABM9AA08</accession>
<dbReference type="Pfam" id="PF01814">
    <property type="entry name" value="Hemerythrin"/>
    <property type="match status" value="1"/>
</dbReference>
<dbReference type="InterPro" id="IPR012312">
    <property type="entry name" value="Hemerythrin-like"/>
</dbReference>